<dbReference type="Pfam" id="PF16656">
    <property type="entry name" value="Pur_ac_phosph_N"/>
    <property type="match status" value="1"/>
</dbReference>
<proteinExistence type="predicted"/>
<dbReference type="Pfam" id="PF00149">
    <property type="entry name" value="Metallophos"/>
    <property type="match status" value="1"/>
</dbReference>
<dbReference type="GeneID" id="78341248"/>
<dbReference type="GO" id="GO:0003993">
    <property type="term" value="F:acid phosphatase activity"/>
    <property type="evidence" value="ECO:0007669"/>
    <property type="project" value="InterPro"/>
</dbReference>
<dbReference type="PANTHER" id="PTHR45867">
    <property type="entry name" value="PURPLE ACID PHOSPHATASE"/>
    <property type="match status" value="1"/>
</dbReference>
<dbReference type="Gene3D" id="2.60.40.380">
    <property type="entry name" value="Purple acid phosphatase-like, N-terminal"/>
    <property type="match status" value="1"/>
</dbReference>
<dbReference type="InterPro" id="IPR004843">
    <property type="entry name" value="Calcineurin-like_PHP"/>
</dbReference>
<name>A0A4Y1XTM2_9BACT</name>
<dbReference type="InterPro" id="IPR029052">
    <property type="entry name" value="Metallo-depent_PP-like"/>
</dbReference>
<evidence type="ECO:0000313" key="1">
    <source>
        <dbReference type="EMBL" id="BBL03220.1"/>
    </source>
</evidence>
<dbReference type="Gene3D" id="3.60.21.10">
    <property type="match status" value="1"/>
</dbReference>
<accession>A0A4Y1WQ36</accession>
<dbReference type="RefSeq" id="WP_026075070.1">
    <property type="nucleotide sequence ID" value="NZ_AP019735.1"/>
</dbReference>
<evidence type="ECO:0000313" key="2">
    <source>
        <dbReference type="Proteomes" id="UP000318946"/>
    </source>
</evidence>
<dbReference type="PANTHER" id="PTHR45867:SF3">
    <property type="entry name" value="ACID PHOSPHATASE TYPE 7"/>
    <property type="match status" value="1"/>
</dbReference>
<dbReference type="GO" id="GO:0046872">
    <property type="term" value="F:metal ion binding"/>
    <property type="evidence" value="ECO:0007669"/>
    <property type="project" value="InterPro"/>
</dbReference>
<sequence>MKRLLYFFLAALLFALPMTAAAQPSVHVVSGPYLQAVGEREFTVVWTTNIDAVSWVEIAPDDGTHFYNTERPKYYQVLNGRRPIGKLHVVTVSGLEPATTYRYRVMQNGVLVNEGRKRVIFGEGFGSDILRHKPFEVTTLDRSKSEVAFSVVNDMHEHDSILRVLYKDVKPGKYDFVCFNGDMTTSIDAESELMDHYLTSSSELFASDTPLYVARGNHENRGTFAMEWMNYFPSSTGRPYFSFRQGPVYFIVLDSGEDKPDSDIRNMDLMRSDDFRAEEAEWLARVVEEPDFKSAPVRIVFCHMPPAPGGWHGGSEVARLFVPILNRAGIDLMLSAHIHRYKFWDKGENGCDFPVLCNPNLTRMDVKADARNIDVKIYDASGALKHQNKFTK</sequence>
<keyword evidence="2" id="KW-1185">Reference proteome</keyword>
<dbReference type="OrthoDB" id="596345at2"/>
<organism evidence="1 2">
    <name type="scientific">Alistipes communis</name>
    <dbReference type="NCBI Taxonomy" id="2585118"/>
    <lineage>
        <taxon>Bacteria</taxon>
        <taxon>Pseudomonadati</taxon>
        <taxon>Bacteroidota</taxon>
        <taxon>Bacteroidia</taxon>
        <taxon>Bacteroidales</taxon>
        <taxon>Rikenellaceae</taxon>
        <taxon>Alistipes</taxon>
    </lineage>
</organism>
<dbReference type="SUPFAM" id="SSF56300">
    <property type="entry name" value="Metallo-dependent phosphatases"/>
    <property type="match status" value="1"/>
</dbReference>
<dbReference type="InterPro" id="IPR015914">
    <property type="entry name" value="PAPs_N"/>
</dbReference>
<dbReference type="InterPro" id="IPR008963">
    <property type="entry name" value="Purple_acid_Pase-like_N"/>
</dbReference>
<dbReference type="Proteomes" id="UP000318946">
    <property type="component" value="Chromosome"/>
</dbReference>
<gene>
    <name evidence="1" type="ORF">A5CBH24_05330</name>
</gene>
<reference evidence="2" key="1">
    <citation type="submission" date="2019-06" db="EMBL/GenBank/DDBJ databases">
        <title>Alistipes onderdonkii subsp. vulgaris subsp. nov., Alistipes dispar sp. nov. and Alistipes communis sp. nov., isolated from human faeces, and creation of Alistipes onderdonkii subsp. onderdonkii subsp. nov.</title>
        <authorList>
            <person name="Sakamoto M."/>
            <person name="Ikeyama N."/>
            <person name="Ogata Y."/>
            <person name="Suda W."/>
            <person name="Iino T."/>
            <person name="Hattori M."/>
            <person name="Ohkuma M."/>
        </authorList>
    </citation>
    <scope>NUCLEOTIDE SEQUENCE [LARGE SCALE GENOMIC DNA]</scope>
    <source>
        <strain evidence="2">5CBH24</strain>
    </source>
</reference>
<dbReference type="AlphaFoldDB" id="A0A4Y1XTM2"/>
<protein>
    <submittedName>
        <fullName evidence="1">Uncharacterized protein</fullName>
    </submittedName>
</protein>
<accession>A0A4Y1XTM2</accession>
<dbReference type="EMBL" id="AP019735">
    <property type="protein sequence ID" value="BBL03220.1"/>
    <property type="molecule type" value="Genomic_DNA"/>
</dbReference>
<dbReference type="SUPFAM" id="SSF49363">
    <property type="entry name" value="Purple acid phosphatase, N-terminal domain"/>
    <property type="match status" value="1"/>
</dbReference>
<dbReference type="KEGG" id="acou:A5CBH24_05330"/>